<reference evidence="2" key="2">
    <citation type="submission" date="2020-09" db="EMBL/GenBank/DDBJ databases">
        <authorList>
            <person name="Sun Q."/>
            <person name="Kim S."/>
        </authorList>
    </citation>
    <scope>NUCLEOTIDE SEQUENCE</scope>
    <source>
        <strain evidence="2">KCTC 42097</strain>
    </source>
</reference>
<dbReference type="InterPro" id="IPR016181">
    <property type="entry name" value="Acyl_CoA_acyltransferase"/>
</dbReference>
<evidence type="ECO:0000313" key="3">
    <source>
        <dbReference type="Proteomes" id="UP000641137"/>
    </source>
</evidence>
<accession>A0A8J3GGA6</accession>
<reference evidence="2" key="1">
    <citation type="journal article" date="2014" name="Int. J. Syst. Evol. Microbiol.">
        <title>Complete genome sequence of Corynebacterium casei LMG S-19264T (=DSM 44701T), isolated from a smear-ripened cheese.</title>
        <authorList>
            <consortium name="US DOE Joint Genome Institute (JGI-PGF)"/>
            <person name="Walter F."/>
            <person name="Albersmeier A."/>
            <person name="Kalinowski J."/>
            <person name="Ruckert C."/>
        </authorList>
    </citation>
    <scope>NUCLEOTIDE SEQUENCE</scope>
    <source>
        <strain evidence="2">KCTC 42097</strain>
    </source>
</reference>
<feature type="domain" description="N-acetyltransferase" evidence="1">
    <location>
        <begin position="46"/>
        <end position="109"/>
    </location>
</feature>
<dbReference type="EMBL" id="BMZO01000005">
    <property type="protein sequence ID" value="GHC71663.1"/>
    <property type="molecule type" value="Genomic_DNA"/>
</dbReference>
<evidence type="ECO:0000313" key="2">
    <source>
        <dbReference type="EMBL" id="GHC71663.1"/>
    </source>
</evidence>
<comment type="caution">
    <text evidence="2">The sequence shown here is derived from an EMBL/GenBank/DDBJ whole genome shotgun (WGS) entry which is preliminary data.</text>
</comment>
<proteinExistence type="predicted"/>
<dbReference type="Proteomes" id="UP000641137">
    <property type="component" value="Unassembled WGS sequence"/>
</dbReference>
<protein>
    <recommendedName>
        <fullName evidence="1">N-acetyltransferase domain-containing protein</fullName>
    </recommendedName>
</protein>
<dbReference type="Pfam" id="PF00583">
    <property type="entry name" value="Acetyltransf_1"/>
    <property type="match status" value="1"/>
</dbReference>
<dbReference type="Gene3D" id="3.40.630.30">
    <property type="match status" value="1"/>
</dbReference>
<dbReference type="InterPro" id="IPR000182">
    <property type="entry name" value="GNAT_dom"/>
</dbReference>
<evidence type="ECO:0000259" key="1">
    <source>
        <dbReference type="Pfam" id="PF00583"/>
    </source>
</evidence>
<dbReference type="GO" id="GO:0016747">
    <property type="term" value="F:acyltransferase activity, transferring groups other than amino-acyl groups"/>
    <property type="evidence" value="ECO:0007669"/>
    <property type="project" value="InterPro"/>
</dbReference>
<dbReference type="AlphaFoldDB" id="A0A8J3GGA6"/>
<sequence length="127" mass="13837">MSTKIRHATRADASSLAAVSIEVWLNTYIRKGVNAHYADYALQQFTSENFQAALSRQTERYLVSENEEGIDGYVCVSMHSPSPVDPLSQVEIGTLYVQPSHQGGGVGKASFGRLFLSVWTKPLSASG</sequence>
<keyword evidence="3" id="KW-1185">Reference proteome</keyword>
<dbReference type="SUPFAM" id="SSF55729">
    <property type="entry name" value="Acyl-CoA N-acyltransferases (Nat)"/>
    <property type="match status" value="1"/>
</dbReference>
<gene>
    <name evidence="2" type="ORF">GCM10010136_19080</name>
</gene>
<dbReference type="CDD" id="cd04301">
    <property type="entry name" value="NAT_SF"/>
    <property type="match status" value="1"/>
</dbReference>
<name>A0A8J3GGA6_9HYPH</name>
<organism evidence="2 3">
    <name type="scientific">Limoniibacter endophyticus</name>
    <dbReference type="NCBI Taxonomy" id="1565040"/>
    <lineage>
        <taxon>Bacteria</taxon>
        <taxon>Pseudomonadati</taxon>
        <taxon>Pseudomonadota</taxon>
        <taxon>Alphaproteobacteria</taxon>
        <taxon>Hyphomicrobiales</taxon>
        <taxon>Bartonellaceae</taxon>
        <taxon>Limoniibacter</taxon>
    </lineage>
</organism>